<dbReference type="RefSeq" id="WP_164307313.1">
    <property type="nucleotide sequence ID" value="NZ_BAABAD010000005.1"/>
</dbReference>
<sequence>MRRTFTARALAMCAGAVMIVGVAAGCSDSDSSDSGSSATSSMASTSMAAAAADPATTKEITDAYVVFFNGQTPPAERAALIENGDAFLPVLQGLTKNPQSMQTTVAVKDVKVTDADHADVTYDLLMQANPVMPGQTGQAIKEDGKWKVSADTFCALMAVQGDGGQIPACA</sequence>
<feature type="domain" description="Low molecular weight antigen MTB12-like C-terminal" evidence="4">
    <location>
        <begin position="54"/>
        <end position="162"/>
    </location>
</feature>
<evidence type="ECO:0000256" key="3">
    <source>
        <dbReference type="SAM" id="SignalP"/>
    </source>
</evidence>
<comment type="similarity">
    <text evidence="2">Belongs to the MTB12 family.</text>
</comment>
<proteinExistence type="inferred from homology"/>
<dbReference type="PROSITE" id="PS51257">
    <property type="entry name" value="PROKAR_LIPOPROTEIN"/>
    <property type="match status" value="1"/>
</dbReference>
<dbReference type="InterPro" id="IPR058644">
    <property type="entry name" value="Mtb12-like_C"/>
</dbReference>
<name>A0ABR7W9I6_9ACTN</name>
<keyword evidence="6" id="KW-1185">Reference proteome</keyword>
<protein>
    <recommendedName>
        <fullName evidence="4">Low molecular weight antigen MTB12-like C-terminal domain-containing protein</fullName>
    </recommendedName>
</protein>
<evidence type="ECO:0000259" key="4">
    <source>
        <dbReference type="Pfam" id="PF26580"/>
    </source>
</evidence>
<dbReference type="Pfam" id="PF26580">
    <property type="entry name" value="Mtb12_C"/>
    <property type="match status" value="1"/>
</dbReference>
<dbReference type="Proteomes" id="UP000602395">
    <property type="component" value="Unassembled WGS sequence"/>
</dbReference>
<evidence type="ECO:0000313" key="6">
    <source>
        <dbReference type="Proteomes" id="UP000602395"/>
    </source>
</evidence>
<evidence type="ECO:0000256" key="2">
    <source>
        <dbReference type="ARBA" id="ARBA00093774"/>
    </source>
</evidence>
<keyword evidence="1 3" id="KW-0732">Signal</keyword>
<feature type="chain" id="PRO_5046266495" description="Low molecular weight antigen MTB12-like C-terminal domain-containing protein" evidence="3">
    <location>
        <begin position="24"/>
        <end position="170"/>
    </location>
</feature>
<dbReference type="EMBL" id="JACWMS010000002">
    <property type="protein sequence ID" value="MBD1319475.1"/>
    <property type="molecule type" value="Genomic_DNA"/>
</dbReference>
<evidence type="ECO:0000313" key="5">
    <source>
        <dbReference type="EMBL" id="MBD1319475.1"/>
    </source>
</evidence>
<evidence type="ECO:0000256" key="1">
    <source>
        <dbReference type="ARBA" id="ARBA00022729"/>
    </source>
</evidence>
<reference evidence="5 6" key="1">
    <citation type="submission" date="2020-09" db="EMBL/GenBank/DDBJ databases">
        <title>Novel species in genus Gordonia.</title>
        <authorList>
            <person name="Zhang G."/>
        </authorList>
    </citation>
    <scope>NUCLEOTIDE SEQUENCE [LARGE SCALE GENOMIC DNA]</scope>
    <source>
        <strain evidence="5 6">ON-33</strain>
    </source>
</reference>
<feature type="signal peptide" evidence="3">
    <location>
        <begin position="1"/>
        <end position="23"/>
    </location>
</feature>
<organism evidence="5 6">
    <name type="scientific">Gordonia hankookensis</name>
    <dbReference type="NCBI Taxonomy" id="589403"/>
    <lineage>
        <taxon>Bacteria</taxon>
        <taxon>Bacillati</taxon>
        <taxon>Actinomycetota</taxon>
        <taxon>Actinomycetes</taxon>
        <taxon>Mycobacteriales</taxon>
        <taxon>Gordoniaceae</taxon>
        <taxon>Gordonia</taxon>
    </lineage>
</organism>
<accession>A0ABR7W9I6</accession>
<gene>
    <name evidence="5" type="ORF">IDF66_07740</name>
</gene>
<comment type="caution">
    <text evidence="5">The sequence shown here is derived from an EMBL/GenBank/DDBJ whole genome shotgun (WGS) entry which is preliminary data.</text>
</comment>